<protein>
    <submittedName>
        <fullName evidence="1">Uncharacterized protein</fullName>
    </submittedName>
</protein>
<dbReference type="RefSeq" id="WP_338754237.1">
    <property type="nucleotide sequence ID" value="NZ_CP147404.1"/>
</dbReference>
<sequence>MFFYKSPIGTFKIGIDKRVGKYALVINDVIYGHYPNTLSAADDVYMHVTGCYEWDSLDGTIEDVPTDIYEWEKV</sequence>
<proteinExistence type="predicted"/>
<evidence type="ECO:0000313" key="2">
    <source>
        <dbReference type="Proteomes" id="UP001387364"/>
    </source>
</evidence>
<gene>
    <name evidence="1" type="ORF">WDJ61_07705</name>
</gene>
<reference evidence="1 2" key="1">
    <citation type="submission" date="2024-02" db="EMBL/GenBank/DDBJ databases">
        <title>Seven novel Bacillus-like species.</title>
        <authorList>
            <person name="Liu G."/>
        </authorList>
    </citation>
    <scope>NUCLEOTIDE SEQUENCE [LARGE SCALE GENOMIC DNA]</scope>
    <source>
        <strain evidence="1 2">FJAT-52991</strain>
    </source>
</reference>
<organism evidence="1 2">
    <name type="scientific">Bacillus kandeliae</name>
    <dbReference type="NCBI Taxonomy" id="3129297"/>
    <lineage>
        <taxon>Bacteria</taxon>
        <taxon>Bacillati</taxon>
        <taxon>Bacillota</taxon>
        <taxon>Bacilli</taxon>
        <taxon>Bacillales</taxon>
        <taxon>Bacillaceae</taxon>
        <taxon>Bacillus</taxon>
    </lineage>
</organism>
<evidence type="ECO:0000313" key="1">
    <source>
        <dbReference type="EMBL" id="WXB94502.1"/>
    </source>
</evidence>
<dbReference type="EMBL" id="CP147404">
    <property type="protein sequence ID" value="WXB94502.1"/>
    <property type="molecule type" value="Genomic_DNA"/>
</dbReference>
<name>A0ABZ2NA92_9BACI</name>
<keyword evidence="2" id="KW-1185">Reference proteome</keyword>
<accession>A0ABZ2NA92</accession>
<dbReference type="Proteomes" id="UP001387364">
    <property type="component" value="Chromosome"/>
</dbReference>